<dbReference type="CDD" id="cd06171">
    <property type="entry name" value="Sigma70_r4"/>
    <property type="match status" value="1"/>
</dbReference>
<dbReference type="Proteomes" id="UP000009309">
    <property type="component" value="Unassembled WGS sequence"/>
</dbReference>
<keyword evidence="4" id="KW-0804">Transcription</keyword>
<dbReference type="InterPro" id="IPR036388">
    <property type="entry name" value="WH-like_DNA-bd_sf"/>
</dbReference>
<dbReference type="eggNOG" id="COG1595">
    <property type="taxonomic scope" value="Bacteria"/>
</dbReference>
<dbReference type="Gene3D" id="1.10.1740.10">
    <property type="match status" value="1"/>
</dbReference>
<proteinExistence type="inferred from homology"/>
<dbReference type="InterPro" id="IPR013325">
    <property type="entry name" value="RNA_pol_sigma_r2"/>
</dbReference>
<sequence length="204" mass="24365">MDTVDWFSDHSSDEQLWQRFRDGNRAAFEQIITLNYNSLFRFGTRFTKDVGLIEDCLHDLFIYLWEKRLSISHTDSIRKYLFKSFRHKMLLELQRVYRRGWVDEEEAAALPSEQNFQDVLMHLESEQLAAYRVKQAIHQLPARQQEALYLRYFEGLDVDQIAHIMSINRQSVSNHLHKALTFLRDHWDDSNLSLLILLVFSQTI</sequence>
<dbReference type="PANTHER" id="PTHR43133:SF46">
    <property type="entry name" value="RNA POLYMERASE SIGMA-70 FACTOR ECF SUBFAMILY"/>
    <property type="match status" value="1"/>
</dbReference>
<reference evidence="6 7" key="1">
    <citation type="journal article" date="2012" name="J. Bacteriol.">
        <title>Genome Sequence of the Filamentous Bacterium Fibrisoma limi BUZ 3T.</title>
        <authorList>
            <person name="Filippini M."/>
            <person name="Qi W."/>
            <person name="Jaenicke S."/>
            <person name="Goesmann A."/>
            <person name="Smits T.H."/>
            <person name="Bagheri H.C."/>
        </authorList>
    </citation>
    <scope>NUCLEOTIDE SEQUENCE [LARGE SCALE GENOMIC DNA]</scope>
    <source>
        <strain evidence="7">BUZ 3T</strain>
    </source>
</reference>
<dbReference type="Gene3D" id="1.10.10.10">
    <property type="entry name" value="Winged helix-like DNA-binding domain superfamily/Winged helix DNA-binding domain"/>
    <property type="match status" value="1"/>
</dbReference>
<dbReference type="InterPro" id="IPR039425">
    <property type="entry name" value="RNA_pol_sigma-70-like"/>
</dbReference>
<evidence type="ECO:0000256" key="3">
    <source>
        <dbReference type="ARBA" id="ARBA00023082"/>
    </source>
</evidence>
<comment type="caution">
    <text evidence="6">The sequence shown here is derived from an EMBL/GenBank/DDBJ whole genome shotgun (WGS) entry which is preliminary data.</text>
</comment>
<dbReference type="InterPro" id="IPR013324">
    <property type="entry name" value="RNA_pol_sigma_r3/r4-like"/>
</dbReference>
<dbReference type="STRING" id="1185876.BN8_04857"/>
<evidence type="ECO:0000313" key="6">
    <source>
        <dbReference type="EMBL" id="CCH55588.1"/>
    </source>
</evidence>
<dbReference type="Pfam" id="PF08281">
    <property type="entry name" value="Sigma70_r4_2"/>
    <property type="match status" value="1"/>
</dbReference>
<dbReference type="AlphaFoldDB" id="I2GNW0"/>
<accession>I2GNW0</accession>
<keyword evidence="3" id="KW-0731">Sigma factor</keyword>
<dbReference type="EMBL" id="CAIT01000009">
    <property type="protein sequence ID" value="CCH55588.1"/>
    <property type="molecule type" value="Genomic_DNA"/>
</dbReference>
<dbReference type="RefSeq" id="WP_009284156.1">
    <property type="nucleotide sequence ID" value="NZ_CAIT01000009.1"/>
</dbReference>
<evidence type="ECO:0000256" key="1">
    <source>
        <dbReference type="ARBA" id="ARBA00010641"/>
    </source>
</evidence>
<protein>
    <submittedName>
        <fullName evidence="6">RNA polymerase, sigma-24 subunit, ECF subfamily</fullName>
    </submittedName>
</protein>
<dbReference type="GO" id="GO:0016987">
    <property type="term" value="F:sigma factor activity"/>
    <property type="evidence" value="ECO:0007669"/>
    <property type="project" value="UniProtKB-KW"/>
</dbReference>
<gene>
    <name evidence="6" type="ORF">BN8_04857</name>
</gene>
<feature type="domain" description="RNA polymerase sigma factor 70 region 4 type 2" evidence="5">
    <location>
        <begin position="133"/>
        <end position="183"/>
    </location>
</feature>
<dbReference type="GO" id="GO:0006352">
    <property type="term" value="P:DNA-templated transcription initiation"/>
    <property type="evidence" value="ECO:0007669"/>
    <property type="project" value="InterPro"/>
</dbReference>
<evidence type="ECO:0000256" key="4">
    <source>
        <dbReference type="ARBA" id="ARBA00023163"/>
    </source>
</evidence>
<dbReference type="PANTHER" id="PTHR43133">
    <property type="entry name" value="RNA POLYMERASE ECF-TYPE SIGMA FACTO"/>
    <property type="match status" value="1"/>
</dbReference>
<dbReference type="NCBIfam" id="TIGR02937">
    <property type="entry name" value="sigma70-ECF"/>
    <property type="match status" value="1"/>
</dbReference>
<dbReference type="InterPro" id="IPR013249">
    <property type="entry name" value="RNA_pol_sigma70_r4_t2"/>
</dbReference>
<dbReference type="OrthoDB" id="9150024at2"/>
<name>I2GNW0_9BACT</name>
<dbReference type="SUPFAM" id="SSF88659">
    <property type="entry name" value="Sigma3 and sigma4 domains of RNA polymerase sigma factors"/>
    <property type="match status" value="1"/>
</dbReference>
<evidence type="ECO:0000259" key="5">
    <source>
        <dbReference type="Pfam" id="PF08281"/>
    </source>
</evidence>
<comment type="similarity">
    <text evidence="1">Belongs to the sigma-70 factor family. ECF subfamily.</text>
</comment>
<dbReference type="GO" id="GO:0003677">
    <property type="term" value="F:DNA binding"/>
    <property type="evidence" value="ECO:0007669"/>
    <property type="project" value="InterPro"/>
</dbReference>
<dbReference type="InterPro" id="IPR014284">
    <property type="entry name" value="RNA_pol_sigma-70_dom"/>
</dbReference>
<dbReference type="SUPFAM" id="SSF88946">
    <property type="entry name" value="Sigma2 domain of RNA polymerase sigma factors"/>
    <property type="match status" value="1"/>
</dbReference>
<organism evidence="6 7">
    <name type="scientific">Fibrisoma limi BUZ 3</name>
    <dbReference type="NCBI Taxonomy" id="1185876"/>
    <lineage>
        <taxon>Bacteria</taxon>
        <taxon>Pseudomonadati</taxon>
        <taxon>Bacteroidota</taxon>
        <taxon>Cytophagia</taxon>
        <taxon>Cytophagales</taxon>
        <taxon>Spirosomataceae</taxon>
        <taxon>Fibrisoma</taxon>
    </lineage>
</organism>
<evidence type="ECO:0000313" key="7">
    <source>
        <dbReference type="Proteomes" id="UP000009309"/>
    </source>
</evidence>
<keyword evidence="2" id="KW-0805">Transcription regulation</keyword>
<evidence type="ECO:0000256" key="2">
    <source>
        <dbReference type="ARBA" id="ARBA00023015"/>
    </source>
</evidence>
<keyword evidence="7" id="KW-1185">Reference proteome</keyword>